<dbReference type="InterPro" id="IPR000551">
    <property type="entry name" value="MerR-type_HTH_dom"/>
</dbReference>
<dbReference type="PANTHER" id="PTHR30204:SF97">
    <property type="entry name" value="MERR FAMILY REGULATORY PROTEIN"/>
    <property type="match status" value="1"/>
</dbReference>
<dbReference type="Gene3D" id="1.10.1660.10">
    <property type="match status" value="1"/>
</dbReference>
<dbReference type="GO" id="GO:0003677">
    <property type="term" value="F:DNA binding"/>
    <property type="evidence" value="ECO:0007669"/>
    <property type="project" value="UniProtKB-KW"/>
</dbReference>
<accession>A0A542YRB8</accession>
<dbReference type="Pfam" id="PF13411">
    <property type="entry name" value="MerR_1"/>
    <property type="match status" value="1"/>
</dbReference>
<dbReference type="EMBL" id="VFOP01000001">
    <property type="protein sequence ID" value="TQL50655.1"/>
    <property type="molecule type" value="Genomic_DNA"/>
</dbReference>
<evidence type="ECO:0000256" key="1">
    <source>
        <dbReference type="ARBA" id="ARBA00023125"/>
    </source>
</evidence>
<name>A0A542YRB8_9MICO</name>
<dbReference type="PRINTS" id="PR00040">
    <property type="entry name" value="HTHMERR"/>
</dbReference>
<dbReference type="SUPFAM" id="SSF46955">
    <property type="entry name" value="Putative DNA-binding domain"/>
    <property type="match status" value="1"/>
</dbReference>
<protein>
    <submittedName>
        <fullName evidence="3">DNA-binding transcriptional MerR regulator</fullName>
    </submittedName>
</protein>
<dbReference type="SMART" id="SM00422">
    <property type="entry name" value="HTH_MERR"/>
    <property type="match status" value="1"/>
</dbReference>
<feature type="domain" description="HTH merR-type" evidence="2">
    <location>
        <begin position="2"/>
        <end position="71"/>
    </location>
</feature>
<proteinExistence type="predicted"/>
<dbReference type="PROSITE" id="PS50937">
    <property type="entry name" value="HTH_MERR_2"/>
    <property type="match status" value="1"/>
</dbReference>
<dbReference type="InterPro" id="IPR047057">
    <property type="entry name" value="MerR_fam"/>
</dbReference>
<reference evidence="3 4" key="1">
    <citation type="submission" date="2019-06" db="EMBL/GenBank/DDBJ databases">
        <title>Sequencing the genomes of 1000 actinobacteria strains.</title>
        <authorList>
            <person name="Klenk H.-P."/>
        </authorList>
    </citation>
    <scope>NUCLEOTIDE SEQUENCE [LARGE SCALE GENOMIC DNA]</scope>
    <source>
        <strain evidence="3 4">DSM 12335</strain>
    </source>
</reference>
<dbReference type="Gene3D" id="1.10.490.50">
    <property type="entry name" value="Antibiotic binding domain of TipA-like multidrug resistance regulators"/>
    <property type="match status" value="1"/>
</dbReference>
<dbReference type="AlphaFoldDB" id="A0A542YRB8"/>
<dbReference type="Pfam" id="PF07739">
    <property type="entry name" value="TipAS"/>
    <property type="match status" value="1"/>
</dbReference>
<dbReference type="InterPro" id="IPR012925">
    <property type="entry name" value="TipAS_dom"/>
</dbReference>
<dbReference type="OrthoDB" id="9809391at2"/>
<dbReference type="Proteomes" id="UP000319516">
    <property type="component" value="Unassembled WGS sequence"/>
</dbReference>
<dbReference type="PANTHER" id="PTHR30204">
    <property type="entry name" value="REDOX-CYCLING DRUG-SENSING TRANSCRIPTIONAL ACTIVATOR SOXR"/>
    <property type="match status" value="1"/>
</dbReference>
<comment type="caution">
    <text evidence="3">The sequence shown here is derived from an EMBL/GenBank/DDBJ whole genome shotgun (WGS) entry which is preliminary data.</text>
</comment>
<dbReference type="RefSeq" id="WP_141784760.1">
    <property type="nucleotide sequence ID" value="NZ_BAAAIK010000002.1"/>
</dbReference>
<dbReference type="SUPFAM" id="SSF89082">
    <property type="entry name" value="Antibiotic binding domain of TipA-like multidrug resistance regulators"/>
    <property type="match status" value="1"/>
</dbReference>
<evidence type="ECO:0000313" key="3">
    <source>
        <dbReference type="EMBL" id="TQL50655.1"/>
    </source>
</evidence>
<evidence type="ECO:0000259" key="2">
    <source>
        <dbReference type="PROSITE" id="PS50937"/>
    </source>
</evidence>
<dbReference type="InterPro" id="IPR009061">
    <property type="entry name" value="DNA-bd_dom_put_sf"/>
</dbReference>
<dbReference type="InterPro" id="IPR036244">
    <property type="entry name" value="TipA-like_antibiotic-bd"/>
</dbReference>
<gene>
    <name evidence="3" type="ORF">FB467_1768</name>
</gene>
<sequence>MAWSMHEIVQAAGTTSRTLRHYDRIGLLPPSHTGTNGYRYYDQDALVRLQRILLLRELGMGLPAIGDLLAGEQDAVPALRHHLAQLAEERDRVDRLIRSVETTIEKLEGGEELVASETFDGFDHRQHKAEVEERWGAQAYADSDAWWRSLDDAGKRSFQDEGRDLAEEFAIAATRGLDVRSETVLALAQRQYNWVRAGWGGKAPSAEAFVGLGQMYVDDPRFRTNYEVDGRNYAEFVREAMTAYAETHLG</sequence>
<keyword evidence="4" id="KW-1185">Reference proteome</keyword>
<keyword evidence="1 3" id="KW-0238">DNA-binding</keyword>
<organism evidence="3 4">
    <name type="scientific">Ornithinicoccus hortensis</name>
    <dbReference type="NCBI Taxonomy" id="82346"/>
    <lineage>
        <taxon>Bacteria</taxon>
        <taxon>Bacillati</taxon>
        <taxon>Actinomycetota</taxon>
        <taxon>Actinomycetes</taxon>
        <taxon>Micrococcales</taxon>
        <taxon>Intrasporangiaceae</taxon>
        <taxon>Ornithinicoccus</taxon>
    </lineage>
</organism>
<evidence type="ECO:0000313" key="4">
    <source>
        <dbReference type="Proteomes" id="UP000319516"/>
    </source>
</evidence>
<dbReference type="CDD" id="cd01106">
    <property type="entry name" value="HTH_TipAL-Mta"/>
    <property type="match status" value="1"/>
</dbReference>
<dbReference type="GO" id="GO:0003700">
    <property type="term" value="F:DNA-binding transcription factor activity"/>
    <property type="evidence" value="ECO:0007669"/>
    <property type="project" value="InterPro"/>
</dbReference>